<sequence length="107" mass="12687">ICEIECPYCSKWRIYICPHSFSKECCDHKQVINRSILPKLSDDGNGQERQQMLPVLEPLNLTISHRLNLQNLIKKEELKRRKKRKEQLICLICVRDTKVQLQEILLT</sequence>
<accession>A0A7T8GMC2</accession>
<evidence type="ECO:0000313" key="2">
    <source>
        <dbReference type="Proteomes" id="UP000595437"/>
    </source>
</evidence>
<organism evidence="1 2">
    <name type="scientific">Caligus rogercresseyi</name>
    <name type="common">Sea louse</name>
    <dbReference type="NCBI Taxonomy" id="217165"/>
    <lineage>
        <taxon>Eukaryota</taxon>
        <taxon>Metazoa</taxon>
        <taxon>Ecdysozoa</taxon>
        <taxon>Arthropoda</taxon>
        <taxon>Crustacea</taxon>
        <taxon>Multicrustacea</taxon>
        <taxon>Hexanauplia</taxon>
        <taxon>Copepoda</taxon>
        <taxon>Siphonostomatoida</taxon>
        <taxon>Caligidae</taxon>
        <taxon>Caligus</taxon>
    </lineage>
</organism>
<evidence type="ECO:0000313" key="1">
    <source>
        <dbReference type="EMBL" id="QQP32554.1"/>
    </source>
</evidence>
<protein>
    <submittedName>
        <fullName evidence="1">Uncharacterized protein</fullName>
    </submittedName>
</protein>
<proteinExistence type="predicted"/>
<gene>
    <name evidence="1" type="ORF">FKW44_024898</name>
</gene>
<dbReference type="EMBL" id="CP045909">
    <property type="protein sequence ID" value="QQP32554.1"/>
    <property type="molecule type" value="Genomic_DNA"/>
</dbReference>
<dbReference type="Proteomes" id="UP000595437">
    <property type="component" value="Chromosome 20"/>
</dbReference>
<keyword evidence="2" id="KW-1185">Reference proteome</keyword>
<feature type="non-terminal residue" evidence="1">
    <location>
        <position position="1"/>
    </location>
</feature>
<dbReference type="AlphaFoldDB" id="A0A7T8GMC2"/>
<reference evidence="2" key="1">
    <citation type="submission" date="2021-01" db="EMBL/GenBank/DDBJ databases">
        <title>Caligus Genome Assembly.</title>
        <authorList>
            <person name="Gallardo-Escarate C."/>
        </authorList>
    </citation>
    <scope>NUCLEOTIDE SEQUENCE [LARGE SCALE GENOMIC DNA]</scope>
</reference>
<name>A0A7T8GMC2_CALRO</name>